<dbReference type="PROSITE" id="PS50088">
    <property type="entry name" value="ANK_REPEAT"/>
    <property type="match status" value="1"/>
</dbReference>
<dbReference type="Gene3D" id="3.30.710.10">
    <property type="entry name" value="Potassium Channel Kv1.1, Chain A"/>
    <property type="match status" value="2"/>
</dbReference>
<evidence type="ECO:0000259" key="5">
    <source>
        <dbReference type="PROSITE" id="PS50097"/>
    </source>
</evidence>
<evidence type="ECO:0000256" key="3">
    <source>
        <dbReference type="PROSITE-ProRule" id="PRU00235"/>
    </source>
</evidence>
<dbReference type="SUPFAM" id="SSF48403">
    <property type="entry name" value="Ankyrin repeat"/>
    <property type="match status" value="1"/>
</dbReference>
<feature type="domain" description="BTB" evidence="5">
    <location>
        <begin position="801"/>
        <end position="867"/>
    </location>
</feature>
<feature type="compositionally biased region" description="Low complexity" evidence="4">
    <location>
        <begin position="41"/>
        <end position="53"/>
    </location>
</feature>
<dbReference type="PANTHER" id="PTHR22872">
    <property type="entry name" value="BTK-BINDING PROTEIN-RELATED"/>
    <property type="match status" value="1"/>
</dbReference>
<dbReference type="CDD" id="cd18186">
    <property type="entry name" value="BTB_POZ_ZBTB_KLHL-like"/>
    <property type="match status" value="2"/>
</dbReference>
<feature type="region of interest" description="Disordered" evidence="4">
    <location>
        <begin position="1199"/>
        <end position="1218"/>
    </location>
</feature>
<dbReference type="PROSITE" id="PS50297">
    <property type="entry name" value="ANK_REP_REGION"/>
    <property type="match status" value="1"/>
</dbReference>
<feature type="compositionally biased region" description="Basic and acidic residues" evidence="4">
    <location>
        <begin position="1385"/>
        <end position="1395"/>
    </location>
</feature>
<feature type="compositionally biased region" description="Polar residues" evidence="4">
    <location>
        <begin position="1199"/>
        <end position="1214"/>
    </location>
</feature>
<evidence type="ECO:0000256" key="1">
    <source>
        <dbReference type="ARBA" id="ARBA00022737"/>
    </source>
</evidence>
<reference evidence="6" key="2">
    <citation type="journal article" date="2022" name="Elife">
        <title>Obligate sexual reproduction of a homothallic fungus closely related to the Cryptococcus pathogenic species complex.</title>
        <authorList>
            <person name="Passer A.R."/>
            <person name="Clancey S.A."/>
            <person name="Shea T."/>
            <person name="David-Palma M."/>
            <person name="Averette A.F."/>
            <person name="Boekhout T."/>
            <person name="Porcel B.M."/>
            <person name="Nowrousian M."/>
            <person name="Cuomo C.A."/>
            <person name="Sun S."/>
            <person name="Heitman J."/>
            <person name="Coelho M.A."/>
        </authorList>
    </citation>
    <scope>NUCLEOTIDE SEQUENCE</scope>
    <source>
        <strain evidence="6">CBS 7841</strain>
    </source>
</reference>
<organism evidence="6 7">
    <name type="scientific">Cryptococcus depauperatus CBS 7841</name>
    <dbReference type="NCBI Taxonomy" id="1295531"/>
    <lineage>
        <taxon>Eukaryota</taxon>
        <taxon>Fungi</taxon>
        <taxon>Dikarya</taxon>
        <taxon>Basidiomycota</taxon>
        <taxon>Agaricomycotina</taxon>
        <taxon>Tremellomycetes</taxon>
        <taxon>Tremellales</taxon>
        <taxon>Cryptococcaceae</taxon>
        <taxon>Cryptococcus</taxon>
    </lineage>
</organism>
<dbReference type="KEGG" id="cdep:91086101"/>
<gene>
    <name evidence="6" type="ORF">L203_101889</name>
</gene>
<evidence type="ECO:0000256" key="4">
    <source>
        <dbReference type="SAM" id="MobiDB-lite"/>
    </source>
</evidence>
<feature type="repeat" description="RCC1" evidence="3">
    <location>
        <begin position="284"/>
        <end position="350"/>
    </location>
</feature>
<reference evidence="6" key="1">
    <citation type="submission" date="2016-06" db="EMBL/GenBank/DDBJ databases">
        <authorList>
            <person name="Cuomo C."/>
            <person name="Litvintseva A."/>
            <person name="Heitman J."/>
            <person name="Chen Y."/>
            <person name="Sun S."/>
            <person name="Springer D."/>
            <person name="Dromer F."/>
            <person name="Young S."/>
            <person name="Zeng Q."/>
            <person name="Chapman S."/>
            <person name="Gujja S."/>
            <person name="Saif S."/>
            <person name="Birren B."/>
        </authorList>
    </citation>
    <scope>NUCLEOTIDE SEQUENCE</scope>
    <source>
        <strain evidence="6">CBS 7841</strain>
    </source>
</reference>
<dbReference type="InterPro" id="IPR002110">
    <property type="entry name" value="Ankyrin_rpt"/>
</dbReference>
<feature type="repeat" description="RCC1" evidence="3">
    <location>
        <begin position="234"/>
        <end position="283"/>
    </location>
</feature>
<evidence type="ECO:0000313" key="6">
    <source>
        <dbReference type="EMBL" id="WVN86717.1"/>
    </source>
</evidence>
<dbReference type="EMBL" id="CP143785">
    <property type="protein sequence ID" value="WVN86717.1"/>
    <property type="molecule type" value="Genomic_DNA"/>
</dbReference>
<dbReference type="PANTHER" id="PTHR22872:SF2">
    <property type="entry name" value="INHIBITOR OF BRUTON TYROSINE KINASE"/>
    <property type="match status" value="1"/>
</dbReference>
<proteinExistence type="predicted"/>
<dbReference type="PROSITE" id="PS50012">
    <property type="entry name" value="RCC1_3"/>
    <property type="match status" value="3"/>
</dbReference>
<dbReference type="PROSITE" id="PS50097">
    <property type="entry name" value="BTB"/>
    <property type="match status" value="1"/>
</dbReference>
<dbReference type="Pfam" id="PF12796">
    <property type="entry name" value="Ank_2"/>
    <property type="match status" value="1"/>
</dbReference>
<feature type="region of interest" description="Disordered" evidence="4">
    <location>
        <begin position="24"/>
        <end position="58"/>
    </location>
</feature>
<dbReference type="InterPro" id="IPR011333">
    <property type="entry name" value="SKP1/BTB/POZ_sf"/>
</dbReference>
<dbReference type="SMART" id="SM00225">
    <property type="entry name" value="BTB"/>
    <property type="match status" value="2"/>
</dbReference>
<protein>
    <recommendedName>
        <fullName evidence="5">BTB domain-containing protein</fullName>
    </recommendedName>
</protein>
<dbReference type="InterPro" id="IPR051625">
    <property type="entry name" value="Signaling_Regulatory_Domain"/>
</dbReference>
<keyword evidence="7" id="KW-1185">Reference proteome</keyword>
<dbReference type="InterPro" id="IPR036770">
    <property type="entry name" value="Ankyrin_rpt-contain_sf"/>
</dbReference>
<feature type="compositionally biased region" description="Polar residues" evidence="4">
    <location>
        <begin position="1332"/>
        <end position="1345"/>
    </location>
</feature>
<sequence length="1411" mass="154375">MPNLHTHFFNSNVKAFRQELDGTAGGSFKNNGGSGTGIEPGSASGGKSWAASGMTMQQEKADPNEKDMWGRTVLHLAASSLAPMSYTFFQILLRHPQIQVNNQDTESGYTALHRALYAGNIRAAKDLLIRHDIDPTVKDMEGIAAYELYNGTIDGTNPSQGANGTDLFVWGVNRNFTLGTGDTSDRMFPDRISLQTQAQGLGRFEPSDKFSSVGVRDVIMSKLHTGVITSEASGNLSLCGFGANGRLGRSIHSQLALVPLPGLQHTIISIALGQDHTLALTSGGFVLSWGHNRFSQLGYVIEPSEKPAVMAKNGDDLVQITPKKIVGPLKKEFITGVAAGRMASACWSSDAVWTWGTNAGHLGYDKSSNPVQSVPRRVTSITEPVADIAFSDYAMICLLNTSEVICFHGDAHFKISFSIPRSLPEAFPFRPPQTTLKPMISKITSSSGGFAALSTTGDVFTFSLPNPMEELNRGGRHVVVKPQIVWALRKKFTAVKDLAIGSDGTIIVCTTSGHVFVRQRLKVGSGQLKFRRVPYLQRIIRVACNESGAFAAIRVDTTPTPIKVIGNSLEEDLAWLQPHFRRFSNQMTEEDFERLHVRERVENDEGDENESSNSVGKDTMVVLKMCTILSRWRPDDRESLFAWSKPLLNSDCHLVVAGLAIPAHSVILSTRAKQFAWLLAGECKSELFHLSTYGSSPAINIKACHPLVGLLLMQYLYSDDVAAIWDPRVTRVVQDRYKTDIVIGDIKPNLKAIADELGLTPLSSVLAFTSKQPIPKKTLASDLQNLFNTTSFLTAGLNSPCDIQIIMYDKTISCSSVVLRARCPFFDAMFSDDDWTAARKGQNGVVVQMRHLKWSAMKLVFRWIYEGVEDKLFDCLHQDTLDDFLDFVFEVLATATELLLDRLVLVCSRIILRHCNVFNAAAIATEASFYQATALLSSTMAYIIVNLETMLESGLLDEMPPEVLQHLENEIAMRQEAYMPATRSNLLVKNALAKHQDWLSLQDIPRPIIRQPFRWRARPNLSPVEIISGKNTPQRKPMSSSFLSNADVQAQQDQFSVATNGIFQMDDDIPALSSPTPEICTPRSSRSMTPINLGASATQASVPPSASRTNIVWKSKAVETGKADLRSIMAEAEAARISSKTSSSSAVAYKTPGLSRDSSLPTPTTTPTRSGMGRIPSNSDGANSPRKAAEIKKASFATLQEQKAQTSPSMSPSQACPVPQKPIPKVITPVKLPFSHQGQVSRKVSACISAWSTPATPVPPTTSVSPTASGISLLAIQRQEKEIAETRAKKPVKSLREIQEEEKQREAEKQQEEEFMRWWHEEETKIAKENGQGRTAQGHQPSGSKSGKDATGKGKGKSNGRGQSGPNGHRKSEKKSTGPPNSSGTEERGSEDSRKPLTKQQQPGNNKKSRA</sequence>
<keyword evidence="1" id="KW-0677">Repeat</keyword>
<evidence type="ECO:0000256" key="2">
    <source>
        <dbReference type="PROSITE-ProRule" id="PRU00023"/>
    </source>
</evidence>
<dbReference type="InterPro" id="IPR000408">
    <property type="entry name" value="Reg_chr_condens"/>
</dbReference>
<reference evidence="6" key="3">
    <citation type="submission" date="2024-01" db="EMBL/GenBank/DDBJ databases">
        <authorList>
            <person name="Coelho M.A."/>
            <person name="David-Palma M."/>
            <person name="Shea T."/>
            <person name="Sun S."/>
            <person name="Cuomo C.A."/>
            <person name="Heitman J."/>
        </authorList>
    </citation>
    <scope>NUCLEOTIDE SEQUENCE</scope>
    <source>
        <strain evidence="6">CBS 7841</strain>
    </source>
</reference>
<feature type="compositionally biased region" description="Polar residues" evidence="4">
    <location>
        <begin position="1398"/>
        <end position="1411"/>
    </location>
</feature>
<dbReference type="Proteomes" id="UP000094043">
    <property type="component" value="Chromosome 2"/>
</dbReference>
<feature type="repeat" description="ANK" evidence="2">
    <location>
        <begin position="107"/>
        <end position="140"/>
    </location>
</feature>
<dbReference type="RefSeq" id="XP_066067417.1">
    <property type="nucleotide sequence ID" value="XM_066211320.1"/>
</dbReference>
<keyword evidence="2" id="KW-0040">ANK repeat</keyword>
<dbReference type="Pfam" id="PF13540">
    <property type="entry name" value="RCC1_2"/>
    <property type="match status" value="1"/>
</dbReference>
<feature type="compositionally biased region" description="Basic and acidic residues" evidence="4">
    <location>
        <begin position="1285"/>
        <end position="1328"/>
    </location>
</feature>
<dbReference type="InterPro" id="IPR000210">
    <property type="entry name" value="BTB/POZ_dom"/>
</dbReference>
<name>A0AAJ8M0N3_9TREE</name>
<dbReference type="SUPFAM" id="SSF50985">
    <property type="entry name" value="RCC1/BLIP-II"/>
    <property type="match status" value="1"/>
</dbReference>
<dbReference type="GeneID" id="91086101"/>
<feature type="region of interest" description="Disordered" evidence="4">
    <location>
        <begin position="1285"/>
        <end position="1411"/>
    </location>
</feature>
<dbReference type="Gene3D" id="1.25.40.20">
    <property type="entry name" value="Ankyrin repeat-containing domain"/>
    <property type="match status" value="1"/>
</dbReference>
<dbReference type="Pfam" id="PF00651">
    <property type="entry name" value="BTB"/>
    <property type="match status" value="1"/>
</dbReference>
<feature type="repeat" description="RCC1" evidence="3">
    <location>
        <begin position="165"/>
        <end position="231"/>
    </location>
</feature>
<accession>A0AAJ8M0N3</accession>
<dbReference type="SUPFAM" id="SSF54695">
    <property type="entry name" value="POZ domain"/>
    <property type="match status" value="2"/>
</dbReference>
<feature type="region of interest" description="Disordered" evidence="4">
    <location>
        <begin position="1135"/>
        <end position="1188"/>
    </location>
</feature>
<dbReference type="Gene3D" id="2.130.10.30">
    <property type="entry name" value="Regulator of chromosome condensation 1/beta-lactamase-inhibitor protein II"/>
    <property type="match status" value="1"/>
</dbReference>
<dbReference type="InterPro" id="IPR009091">
    <property type="entry name" value="RCC1/BLIP-II"/>
</dbReference>
<evidence type="ECO:0000313" key="7">
    <source>
        <dbReference type="Proteomes" id="UP000094043"/>
    </source>
</evidence>